<evidence type="ECO:0008006" key="3">
    <source>
        <dbReference type="Google" id="ProtNLM"/>
    </source>
</evidence>
<accession>A0A166EHI2</accession>
<dbReference type="Proteomes" id="UP000077275">
    <property type="component" value="Unassembled WGS sequence"/>
</dbReference>
<dbReference type="STRING" id="47311.MBCUT_06980"/>
<keyword evidence="2" id="KW-1185">Reference proteome</keyword>
<comment type="caution">
    <text evidence="1">The sequence shown here is derived from an EMBL/GenBank/DDBJ whole genome shotgun (WGS) entry which is preliminary data.</text>
</comment>
<sequence>MKFIANILYKIKKGMPGGVAELDSNGKVLSTQLPSYVDDYEEFDSYDDFPQTGEADKVYLDKSTDKTYRWTGTQYGVIGSNIALGETPQTAYRGDRGKIAYDHSQQTSGNPHKVSASDLGLSEVATTGDFEDLINKPTISGGGSNGLPPIYNLKSGKFLYRANDPNKPVSDVNEDQTVLILSGEFADFNIAVITTSRMDYNGRYWVCGRWRNVNYNPLVEVTNQAQKDILNKIMDLNPTSFKQAASGQSLTVERSENIMCGYDWVTGNRPFSMYRQGCLLIFDDTIAATTYSARRAFIIGFGSQNSSSWAGNIRVGIREKPANSTTWGAETLY</sequence>
<reference evidence="1 2" key="1">
    <citation type="submission" date="2016-04" db="EMBL/GenBank/DDBJ databases">
        <title>Genome sequence of Methanobrevibacter cuticularis DSM 11139.</title>
        <authorList>
            <person name="Poehlein A."/>
            <person name="Seedorf H."/>
            <person name="Daniel R."/>
        </authorList>
    </citation>
    <scope>NUCLEOTIDE SEQUENCE [LARGE SCALE GENOMIC DNA]</scope>
    <source>
        <strain evidence="1 2">DSM 11139</strain>
    </source>
</reference>
<dbReference type="PATRIC" id="fig|47311.3.peg.777"/>
<dbReference type="OrthoDB" id="387551at2157"/>
<organism evidence="1 2">
    <name type="scientific">Methanobrevibacter cuticularis</name>
    <dbReference type="NCBI Taxonomy" id="47311"/>
    <lineage>
        <taxon>Archaea</taxon>
        <taxon>Methanobacteriati</taxon>
        <taxon>Methanobacteriota</taxon>
        <taxon>Methanomada group</taxon>
        <taxon>Methanobacteria</taxon>
        <taxon>Methanobacteriales</taxon>
        <taxon>Methanobacteriaceae</taxon>
        <taxon>Methanobrevibacter</taxon>
    </lineage>
</organism>
<gene>
    <name evidence="1" type="ORF">MBCUT_06980</name>
</gene>
<protein>
    <recommendedName>
        <fullName evidence="3">Major tropism determinant N-terminal domain-containing protein</fullName>
    </recommendedName>
</protein>
<proteinExistence type="predicted"/>
<dbReference type="RefSeq" id="WP_067258961.1">
    <property type="nucleotide sequence ID" value="NZ_LWMW01000088.1"/>
</dbReference>
<evidence type="ECO:0000313" key="1">
    <source>
        <dbReference type="EMBL" id="KZX16660.1"/>
    </source>
</evidence>
<evidence type="ECO:0000313" key="2">
    <source>
        <dbReference type="Proteomes" id="UP000077275"/>
    </source>
</evidence>
<dbReference type="AlphaFoldDB" id="A0A166EHI2"/>
<name>A0A166EHI2_9EURY</name>
<dbReference type="EMBL" id="LWMW01000088">
    <property type="protein sequence ID" value="KZX16660.1"/>
    <property type="molecule type" value="Genomic_DNA"/>
</dbReference>